<dbReference type="EMBL" id="MU167218">
    <property type="protein sequence ID" value="KAG0150628.1"/>
    <property type="molecule type" value="Genomic_DNA"/>
</dbReference>
<evidence type="ECO:0000313" key="3">
    <source>
        <dbReference type="Proteomes" id="UP000886653"/>
    </source>
</evidence>
<sequence>MGEHANVARRLESEEKLDDQVAHERETPRRRLNRSCLTPQLVHGDLVIQSGKEIQRDWQHSMKVKGLRIGQSTFYACS</sequence>
<reference evidence="2" key="1">
    <citation type="submission" date="2013-11" db="EMBL/GenBank/DDBJ databases">
        <title>Genome sequence of the fusiform rust pathogen reveals effectors for host alternation and coevolution with pine.</title>
        <authorList>
            <consortium name="DOE Joint Genome Institute"/>
            <person name="Smith K."/>
            <person name="Pendleton A."/>
            <person name="Kubisiak T."/>
            <person name="Anderson C."/>
            <person name="Salamov A."/>
            <person name="Aerts A."/>
            <person name="Riley R."/>
            <person name="Clum A."/>
            <person name="Lindquist E."/>
            <person name="Ence D."/>
            <person name="Campbell M."/>
            <person name="Kronenberg Z."/>
            <person name="Feau N."/>
            <person name="Dhillon B."/>
            <person name="Hamelin R."/>
            <person name="Burleigh J."/>
            <person name="Smith J."/>
            <person name="Yandell M."/>
            <person name="Nelson C."/>
            <person name="Grigoriev I."/>
            <person name="Davis J."/>
        </authorList>
    </citation>
    <scope>NUCLEOTIDE SEQUENCE</scope>
    <source>
        <strain evidence="2">G11</strain>
    </source>
</reference>
<dbReference type="OrthoDB" id="2163491at2759"/>
<comment type="caution">
    <text evidence="2">The sequence shown here is derived from an EMBL/GenBank/DDBJ whole genome shotgun (WGS) entry which is preliminary data.</text>
</comment>
<protein>
    <submittedName>
        <fullName evidence="2">Uncharacterized protein</fullName>
    </submittedName>
</protein>
<feature type="region of interest" description="Disordered" evidence="1">
    <location>
        <begin position="1"/>
        <end position="32"/>
    </location>
</feature>
<keyword evidence="3" id="KW-1185">Reference proteome</keyword>
<organism evidence="2 3">
    <name type="scientific">Cronartium quercuum f. sp. fusiforme G11</name>
    <dbReference type="NCBI Taxonomy" id="708437"/>
    <lineage>
        <taxon>Eukaryota</taxon>
        <taxon>Fungi</taxon>
        <taxon>Dikarya</taxon>
        <taxon>Basidiomycota</taxon>
        <taxon>Pucciniomycotina</taxon>
        <taxon>Pucciniomycetes</taxon>
        <taxon>Pucciniales</taxon>
        <taxon>Coleosporiaceae</taxon>
        <taxon>Cronartium</taxon>
    </lineage>
</organism>
<gene>
    <name evidence="2" type="ORF">CROQUDRAFT_652233</name>
</gene>
<evidence type="ECO:0000256" key="1">
    <source>
        <dbReference type="SAM" id="MobiDB-lite"/>
    </source>
</evidence>
<feature type="compositionally biased region" description="Basic and acidic residues" evidence="1">
    <location>
        <begin position="9"/>
        <end position="29"/>
    </location>
</feature>
<proteinExistence type="predicted"/>
<dbReference type="AlphaFoldDB" id="A0A9P6NR21"/>
<name>A0A9P6NR21_9BASI</name>
<dbReference type="Proteomes" id="UP000886653">
    <property type="component" value="Unassembled WGS sequence"/>
</dbReference>
<accession>A0A9P6NR21</accession>
<evidence type="ECO:0000313" key="2">
    <source>
        <dbReference type="EMBL" id="KAG0150628.1"/>
    </source>
</evidence>